<keyword evidence="2" id="KW-1185">Reference proteome</keyword>
<gene>
    <name evidence="1" type="ORF">H5975_00890</name>
</gene>
<reference evidence="1 2" key="1">
    <citation type="journal article" date="2021" name="Sci. Rep.">
        <title>The distribution of antibiotic resistance genes in chicken gut microbiota commensals.</title>
        <authorList>
            <person name="Juricova H."/>
            <person name="Matiasovicova J."/>
            <person name="Kubasova T."/>
            <person name="Cejkova D."/>
            <person name="Rychlik I."/>
        </authorList>
    </citation>
    <scope>NUCLEOTIDE SEQUENCE [LARGE SCALE GENOMIC DNA]</scope>
    <source>
        <strain evidence="1 2">An574</strain>
    </source>
</reference>
<protein>
    <recommendedName>
        <fullName evidence="3">Bacterial mobilisation domain-containing protein</fullName>
    </recommendedName>
</protein>
<evidence type="ECO:0008006" key="3">
    <source>
        <dbReference type="Google" id="ProtNLM"/>
    </source>
</evidence>
<dbReference type="RefSeq" id="WP_204784498.1">
    <property type="nucleotide sequence ID" value="NZ_JACJKU010000005.1"/>
</dbReference>
<comment type="caution">
    <text evidence="1">The sequence shown here is derived from an EMBL/GenBank/DDBJ whole genome shotgun (WGS) entry which is preliminary data.</text>
</comment>
<proteinExistence type="predicted"/>
<dbReference type="Proteomes" id="UP000785625">
    <property type="component" value="Unassembled WGS sequence"/>
</dbReference>
<organism evidence="1 2">
    <name type="scientific">Limosilactobacillus coleohominis</name>
    <dbReference type="NCBI Taxonomy" id="181675"/>
    <lineage>
        <taxon>Bacteria</taxon>
        <taxon>Bacillati</taxon>
        <taxon>Bacillota</taxon>
        <taxon>Bacilli</taxon>
        <taxon>Lactobacillales</taxon>
        <taxon>Lactobacillaceae</taxon>
        <taxon>Limosilactobacillus</taxon>
    </lineage>
</organism>
<dbReference type="EMBL" id="JACJKU010000005">
    <property type="protein sequence ID" value="MBM6940053.1"/>
    <property type="molecule type" value="Genomic_DNA"/>
</dbReference>
<evidence type="ECO:0000313" key="1">
    <source>
        <dbReference type="EMBL" id="MBM6940053.1"/>
    </source>
</evidence>
<name>A0ABS2GWN8_9LACO</name>
<evidence type="ECO:0000313" key="2">
    <source>
        <dbReference type="Proteomes" id="UP000785625"/>
    </source>
</evidence>
<accession>A0ABS2GWN8</accession>
<sequence length="145" mass="16652">MVEDNLDPELENDNTKNHMVQVRMNNKEFRKFWLVRRKLKADNNSSTLRMLIKLAADNNGESIEDELQKQALMEDISASTQALLRQITGIANNVNQIAYGVNKLNSNDPDNQPSWDWIVKNVQQVNQQVPELHQLIETIKQKVGA</sequence>